<protein>
    <recommendedName>
        <fullName evidence="3">DUF559 domain-containing protein</fullName>
    </recommendedName>
</protein>
<proteinExistence type="predicted"/>
<organism evidence="2">
    <name type="scientific">Paraconexibacter sp. AEG42_29</name>
    <dbReference type="NCBI Taxonomy" id="2997339"/>
    <lineage>
        <taxon>Bacteria</taxon>
        <taxon>Bacillati</taxon>
        <taxon>Actinomycetota</taxon>
        <taxon>Thermoleophilia</taxon>
        <taxon>Solirubrobacterales</taxon>
        <taxon>Paraconexibacteraceae</taxon>
        <taxon>Paraconexibacter</taxon>
    </lineage>
</organism>
<name>A0AAU7AU34_9ACTN</name>
<dbReference type="AlphaFoldDB" id="A0AAU7AU34"/>
<evidence type="ECO:0000313" key="2">
    <source>
        <dbReference type="EMBL" id="XAY05118.1"/>
    </source>
</evidence>
<evidence type="ECO:0008006" key="3">
    <source>
        <dbReference type="Google" id="ProtNLM"/>
    </source>
</evidence>
<feature type="region of interest" description="Disordered" evidence="1">
    <location>
        <begin position="1"/>
        <end position="23"/>
    </location>
</feature>
<dbReference type="EMBL" id="CP114014">
    <property type="protein sequence ID" value="XAY05118.1"/>
    <property type="molecule type" value="Genomic_DNA"/>
</dbReference>
<dbReference type="KEGG" id="parq:DSM112329_01962"/>
<evidence type="ECO:0000256" key="1">
    <source>
        <dbReference type="SAM" id="MobiDB-lite"/>
    </source>
</evidence>
<gene>
    <name evidence="2" type="ORF">DSM112329_01962</name>
</gene>
<accession>A0AAU7AU34</accession>
<reference evidence="2" key="1">
    <citation type="submission" date="2022-12" db="EMBL/GenBank/DDBJ databases">
        <title>Paraconexibacter alkalitolerans sp. nov. and Baekduia alba sp. nov., isolated from soil and emended description of the genera Paraconexibacter (Chun et al., 2020) and Baekduia (An et al., 2020).</title>
        <authorList>
            <person name="Vieira S."/>
            <person name="Huber K.J."/>
            <person name="Geppert A."/>
            <person name="Wolf J."/>
            <person name="Neumann-Schaal M."/>
            <person name="Muesken M."/>
            <person name="Overmann J."/>
        </authorList>
    </citation>
    <scope>NUCLEOTIDE SEQUENCE</scope>
    <source>
        <strain evidence="2">AEG42_29</strain>
    </source>
</reference>
<sequence>MDHGTTTTNHAHRRGQRTETTGQAFIDGRAVADVCVVRQFPGRRPNTDRDRDASPRLHELEGQRYIRFTHVGDAELAKRLQRICDSVGDRSARSALRERGQNVVHLDLELGSEIVHAAVTAPVQPRRSVRTSEFAVSWRD</sequence>
<dbReference type="RefSeq" id="WP_354701636.1">
    <property type="nucleotide sequence ID" value="NZ_CP114014.1"/>
</dbReference>